<keyword evidence="7 12" id="KW-0378">Hydrolase</keyword>
<keyword evidence="10 12" id="KW-0482">Metalloprotease</keyword>
<reference evidence="14 15" key="1">
    <citation type="submission" date="2019-06" db="EMBL/GenBank/DDBJ databases">
        <title>Nitrosomonas stercoris KYUHI-S whole genome shotgun sequence.</title>
        <authorList>
            <person name="Nakagawa T."/>
            <person name="Tsuchiya Y."/>
            <person name="Takahashi R."/>
        </authorList>
    </citation>
    <scope>NUCLEOTIDE SEQUENCE [LARGE SCALE GENOMIC DNA]</scope>
    <source>
        <strain evidence="14 15">KYUHI-S</strain>
    </source>
</reference>
<feature type="domain" description="Peptidase M48" evidence="13">
    <location>
        <begin position="81"/>
        <end position="291"/>
    </location>
</feature>
<evidence type="ECO:0000256" key="8">
    <source>
        <dbReference type="ARBA" id="ARBA00022833"/>
    </source>
</evidence>
<dbReference type="Gene3D" id="3.30.2010.10">
    <property type="entry name" value="Metalloproteases ('zincins'), catalytic domain"/>
    <property type="match status" value="1"/>
</dbReference>
<dbReference type="KEGG" id="nst:Nstercoris_01531"/>
<organism evidence="14 15">
    <name type="scientific">Nitrosomonas stercoris</name>
    <dbReference type="NCBI Taxonomy" id="1444684"/>
    <lineage>
        <taxon>Bacteria</taxon>
        <taxon>Pseudomonadati</taxon>
        <taxon>Pseudomonadota</taxon>
        <taxon>Betaproteobacteria</taxon>
        <taxon>Nitrosomonadales</taxon>
        <taxon>Nitrosomonadaceae</taxon>
        <taxon>Nitrosomonas</taxon>
    </lineage>
</organism>
<dbReference type="GO" id="GO:0006508">
    <property type="term" value="P:proteolysis"/>
    <property type="evidence" value="ECO:0007669"/>
    <property type="project" value="UniProtKB-KW"/>
</dbReference>
<evidence type="ECO:0000256" key="5">
    <source>
        <dbReference type="ARBA" id="ARBA00022692"/>
    </source>
</evidence>
<keyword evidence="3 12" id="KW-1003">Cell membrane</keyword>
<evidence type="ECO:0000256" key="9">
    <source>
        <dbReference type="ARBA" id="ARBA00022989"/>
    </source>
</evidence>
<dbReference type="InterPro" id="IPR001915">
    <property type="entry name" value="Peptidase_M48"/>
</dbReference>
<dbReference type="PANTHER" id="PTHR43221:SF1">
    <property type="entry name" value="PROTEASE HTPX"/>
    <property type="match status" value="1"/>
</dbReference>
<dbReference type="NCBIfam" id="NF003965">
    <property type="entry name" value="PRK05457.1"/>
    <property type="match status" value="1"/>
</dbReference>
<evidence type="ECO:0000256" key="10">
    <source>
        <dbReference type="ARBA" id="ARBA00023049"/>
    </source>
</evidence>
<feature type="binding site" evidence="12">
    <location>
        <position position="224"/>
    </location>
    <ligand>
        <name>Zn(2+)</name>
        <dbReference type="ChEBI" id="CHEBI:29105"/>
        <note>catalytic</note>
    </ligand>
</feature>
<feature type="binding site" evidence="12">
    <location>
        <position position="147"/>
    </location>
    <ligand>
        <name>Zn(2+)</name>
        <dbReference type="ChEBI" id="CHEBI:29105"/>
        <note>catalytic</note>
    </ligand>
</feature>
<dbReference type="Pfam" id="PF01435">
    <property type="entry name" value="Peptidase_M48"/>
    <property type="match status" value="1"/>
</dbReference>
<sequence length="292" mass="31910">MKRIFLFIVTNLAILVMLSITLRLLGIDHVLDEDGSGLNFNALLVLSAVIGFGGSLISLAMSKWSAKHMTGATVIEIPSNSTEGWLVETVRRQAKAAGIGMPEVAIYDSPDINAFATGMNRNNALVAVSSGLLQKMNRDEAEAVLAHEVTHVANGDMVTLALIQGVVNTFVIFLSRIIGHLIDRAVFRTEEGHGPAYFITSLIAQLVLGVLATIIVMWFSRQREFRADAGSAKISGRDKMIAALRRLQQEYEPSHLPEKIEAFGISGRKNRVGHLFMSHPPLEERIRALQSA</sequence>
<evidence type="ECO:0000313" key="15">
    <source>
        <dbReference type="Proteomes" id="UP000316473"/>
    </source>
</evidence>
<keyword evidence="11 12" id="KW-0472">Membrane</keyword>
<keyword evidence="4 12" id="KW-0645">Protease</keyword>
<dbReference type="GO" id="GO:0008270">
    <property type="term" value="F:zinc ion binding"/>
    <property type="evidence" value="ECO:0007669"/>
    <property type="project" value="UniProtKB-UniRule"/>
</dbReference>
<evidence type="ECO:0000256" key="12">
    <source>
        <dbReference type="HAMAP-Rule" id="MF_00188"/>
    </source>
</evidence>
<dbReference type="EC" id="3.4.24.-" evidence="12"/>
<keyword evidence="15" id="KW-1185">Reference proteome</keyword>
<evidence type="ECO:0000256" key="11">
    <source>
        <dbReference type="ARBA" id="ARBA00023136"/>
    </source>
</evidence>
<proteinExistence type="inferred from homology"/>
<dbReference type="AlphaFoldDB" id="A0A4Y1YNK5"/>
<evidence type="ECO:0000256" key="3">
    <source>
        <dbReference type="ARBA" id="ARBA00022475"/>
    </source>
</evidence>
<feature type="transmembrane region" description="Helical" evidence="12">
    <location>
        <begin position="198"/>
        <end position="219"/>
    </location>
</feature>
<dbReference type="HAMAP" id="MF_00188">
    <property type="entry name" value="Pept_M48_protease_HtpX"/>
    <property type="match status" value="1"/>
</dbReference>
<keyword evidence="5 12" id="KW-0812">Transmembrane</keyword>
<dbReference type="PANTHER" id="PTHR43221">
    <property type="entry name" value="PROTEASE HTPX"/>
    <property type="match status" value="1"/>
</dbReference>
<comment type="subcellular location">
    <subcellularLocation>
        <location evidence="1 12">Cell membrane</location>
        <topology evidence="1 12">Multi-pass membrane protein</topology>
    </subcellularLocation>
</comment>
<protein>
    <recommendedName>
        <fullName evidence="12">Protease HtpX homolog</fullName>
        <ecNumber evidence="12">3.4.24.-</ecNumber>
    </recommendedName>
</protein>
<feature type="binding site" evidence="12">
    <location>
        <position position="151"/>
    </location>
    <ligand>
        <name>Zn(2+)</name>
        <dbReference type="ChEBI" id="CHEBI:29105"/>
        <note>catalytic</note>
    </ligand>
</feature>
<keyword evidence="9 12" id="KW-1133">Transmembrane helix</keyword>
<evidence type="ECO:0000256" key="1">
    <source>
        <dbReference type="ARBA" id="ARBA00004651"/>
    </source>
</evidence>
<dbReference type="GO" id="GO:0004222">
    <property type="term" value="F:metalloendopeptidase activity"/>
    <property type="evidence" value="ECO:0007669"/>
    <property type="project" value="UniProtKB-UniRule"/>
</dbReference>
<dbReference type="GO" id="GO:0005886">
    <property type="term" value="C:plasma membrane"/>
    <property type="evidence" value="ECO:0007669"/>
    <property type="project" value="UniProtKB-SubCell"/>
</dbReference>
<evidence type="ECO:0000256" key="6">
    <source>
        <dbReference type="ARBA" id="ARBA00022723"/>
    </source>
</evidence>
<keyword evidence="6 12" id="KW-0479">Metal-binding</keyword>
<name>A0A4Y1YNK5_9PROT</name>
<comment type="similarity">
    <text evidence="2 12">Belongs to the peptidase M48B family.</text>
</comment>
<comment type="cofactor">
    <cofactor evidence="12">
        <name>Zn(2+)</name>
        <dbReference type="ChEBI" id="CHEBI:29105"/>
    </cofactor>
    <text evidence="12">Binds 1 zinc ion per subunit.</text>
</comment>
<feature type="active site" evidence="12">
    <location>
        <position position="148"/>
    </location>
</feature>
<evidence type="ECO:0000256" key="7">
    <source>
        <dbReference type="ARBA" id="ARBA00022801"/>
    </source>
</evidence>
<feature type="transmembrane region" description="Helical" evidence="12">
    <location>
        <begin position="38"/>
        <end position="60"/>
    </location>
</feature>
<evidence type="ECO:0000256" key="2">
    <source>
        <dbReference type="ARBA" id="ARBA00009779"/>
    </source>
</evidence>
<keyword evidence="8 12" id="KW-0862">Zinc</keyword>
<dbReference type="EMBL" id="AP019755">
    <property type="protein sequence ID" value="BBL35269.1"/>
    <property type="molecule type" value="Genomic_DNA"/>
</dbReference>
<accession>A0A4Y1YNK5</accession>
<evidence type="ECO:0000259" key="13">
    <source>
        <dbReference type="Pfam" id="PF01435"/>
    </source>
</evidence>
<dbReference type="Proteomes" id="UP000316473">
    <property type="component" value="Chromosome"/>
</dbReference>
<dbReference type="InterPro" id="IPR050083">
    <property type="entry name" value="HtpX_protease"/>
</dbReference>
<feature type="transmembrane region" description="Helical" evidence="12">
    <location>
        <begin position="5"/>
        <end position="26"/>
    </location>
</feature>
<evidence type="ECO:0000256" key="4">
    <source>
        <dbReference type="ARBA" id="ARBA00022670"/>
    </source>
</evidence>
<evidence type="ECO:0000313" key="14">
    <source>
        <dbReference type="EMBL" id="BBL35269.1"/>
    </source>
</evidence>
<dbReference type="InterPro" id="IPR022919">
    <property type="entry name" value="Pept_M48_protease_HtpX"/>
</dbReference>
<feature type="transmembrane region" description="Helical" evidence="12">
    <location>
        <begin position="157"/>
        <end position="178"/>
    </location>
</feature>
<dbReference type="CDD" id="cd07335">
    <property type="entry name" value="M48B_HtpX_like"/>
    <property type="match status" value="1"/>
</dbReference>
<gene>
    <name evidence="12" type="primary">htpX</name>
    <name evidence="14" type="ORF">Nstercoris_01531</name>
</gene>